<evidence type="ECO:0000313" key="2">
    <source>
        <dbReference type="Proteomes" id="UP000325081"/>
    </source>
</evidence>
<gene>
    <name evidence="1" type="ORF">STAS_10125</name>
</gene>
<dbReference type="AlphaFoldDB" id="A0A5A7PMU6"/>
<accession>A0A5A7PMU6</accession>
<reference evidence="2" key="1">
    <citation type="journal article" date="2019" name="Curr. Biol.">
        <title>Genome Sequence of Striga asiatica Provides Insight into the Evolution of Plant Parasitism.</title>
        <authorList>
            <person name="Yoshida S."/>
            <person name="Kim S."/>
            <person name="Wafula E.K."/>
            <person name="Tanskanen J."/>
            <person name="Kim Y.M."/>
            <person name="Honaas L."/>
            <person name="Yang Z."/>
            <person name="Spallek T."/>
            <person name="Conn C.E."/>
            <person name="Ichihashi Y."/>
            <person name="Cheong K."/>
            <person name="Cui S."/>
            <person name="Der J.P."/>
            <person name="Gundlach H."/>
            <person name="Jiao Y."/>
            <person name="Hori C."/>
            <person name="Ishida J.K."/>
            <person name="Kasahara H."/>
            <person name="Kiba T."/>
            <person name="Kim M.S."/>
            <person name="Koo N."/>
            <person name="Laohavisit A."/>
            <person name="Lee Y.H."/>
            <person name="Lumba S."/>
            <person name="McCourt P."/>
            <person name="Mortimer J.C."/>
            <person name="Mutuku J.M."/>
            <person name="Nomura T."/>
            <person name="Sasaki-Sekimoto Y."/>
            <person name="Seto Y."/>
            <person name="Wang Y."/>
            <person name="Wakatake T."/>
            <person name="Sakakibara H."/>
            <person name="Demura T."/>
            <person name="Yamaguchi S."/>
            <person name="Yoneyama K."/>
            <person name="Manabe R.I."/>
            <person name="Nelson D.C."/>
            <person name="Schulman A.H."/>
            <person name="Timko M.P."/>
            <person name="dePamphilis C.W."/>
            <person name="Choi D."/>
            <person name="Shirasu K."/>
        </authorList>
    </citation>
    <scope>NUCLEOTIDE SEQUENCE [LARGE SCALE GENOMIC DNA]</scope>
    <source>
        <strain evidence="2">cv. UVA1</strain>
    </source>
</reference>
<sequence>MARGVDVKPSACDFPQRRKSELLVYRMEGNLPWLFPYSLDFSQSFNFEWGEKKFGKLKFRRRGQFGGGLIMSANTRTDVDARLVIFRVLFKCMLKFSNGYDQFNAPHGFWDTSSHRVPFSGLILENESEEGHAAALGSRCVTSGTFTVWHESPILRVEEQQLRDGCSRHRLPFSGLILENESEEGHTAALGSGCVTSGTFTVGRESPVLRVEEQQLRDGCSRWPETRDWGGTTAVGRCCGWWLAVVLLASREELVGELVCETFATEEPSEGVIASGGCQFSRGGGSLRDDESDDD</sequence>
<keyword evidence="2" id="KW-1185">Reference proteome</keyword>
<organism evidence="1 2">
    <name type="scientific">Striga asiatica</name>
    <name type="common">Asiatic witchweed</name>
    <name type="synonym">Buchnera asiatica</name>
    <dbReference type="NCBI Taxonomy" id="4170"/>
    <lineage>
        <taxon>Eukaryota</taxon>
        <taxon>Viridiplantae</taxon>
        <taxon>Streptophyta</taxon>
        <taxon>Embryophyta</taxon>
        <taxon>Tracheophyta</taxon>
        <taxon>Spermatophyta</taxon>
        <taxon>Magnoliopsida</taxon>
        <taxon>eudicotyledons</taxon>
        <taxon>Gunneridae</taxon>
        <taxon>Pentapetalae</taxon>
        <taxon>asterids</taxon>
        <taxon>lamiids</taxon>
        <taxon>Lamiales</taxon>
        <taxon>Orobanchaceae</taxon>
        <taxon>Buchnereae</taxon>
        <taxon>Striga</taxon>
    </lineage>
</organism>
<name>A0A5A7PMU6_STRAF</name>
<comment type="caution">
    <text evidence="1">The sequence shown here is derived from an EMBL/GenBank/DDBJ whole genome shotgun (WGS) entry which is preliminary data.</text>
</comment>
<dbReference type="EMBL" id="BKCP01004838">
    <property type="protein sequence ID" value="GER33948.1"/>
    <property type="molecule type" value="Genomic_DNA"/>
</dbReference>
<evidence type="ECO:0000313" key="1">
    <source>
        <dbReference type="EMBL" id="GER33948.1"/>
    </source>
</evidence>
<dbReference type="Proteomes" id="UP000325081">
    <property type="component" value="Unassembled WGS sequence"/>
</dbReference>
<protein>
    <submittedName>
        <fullName evidence="1">Zinc finger CCCH-type with G patch domain-containing protein</fullName>
    </submittedName>
</protein>
<proteinExistence type="predicted"/>